<comment type="caution">
    <text evidence="1">The sequence shown here is derived from an EMBL/GenBank/DDBJ whole genome shotgun (WGS) entry which is preliminary data.</text>
</comment>
<name>A0A0F9GGJ0_9ZZZZ</name>
<proteinExistence type="predicted"/>
<dbReference type="EMBL" id="LAZR01018041">
    <property type="protein sequence ID" value="KKL97944.1"/>
    <property type="molecule type" value="Genomic_DNA"/>
</dbReference>
<reference evidence="1" key="1">
    <citation type="journal article" date="2015" name="Nature">
        <title>Complex archaea that bridge the gap between prokaryotes and eukaryotes.</title>
        <authorList>
            <person name="Spang A."/>
            <person name="Saw J.H."/>
            <person name="Jorgensen S.L."/>
            <person name="Zaremba-Niedzwiedzka K."/>
            <person name="Martijn J."/>
            <person name="Lind A.E."/>
            <person name="van Eijk R."/>
            <person name="Schleper C."/>
            <person name="Guy L."/>
            <person name="Ettema T.J."/>
        </authorList>
    </citation>
    <scope>NUCLEOTIDE SEQUENCE</scope>
</reference>
<sequence length="202" mass="21797">MAEITLPSFGVKSLEMFLDGADSPLEMLNRSEVIVSGPVALWNINIPLALDAATAETKRAWRSVLVQLIKLSNNFKVAMPDWPGNGASYTGNNPLVKGTGQLGTSLNCDNVTVSTLVAKDGDYLEVNGEFKVLTADPTSDVSGNVTFNFEPALRVAPPDDDPIDIKTPKATFRLLSPRGGWLVSKPDIYNITLIGKEWFSAT</sequence>
<dbReference type="AlphaFoldDB" id="A0A0F9GGJ0"/>
<evidence type="ECO:0000313" key="1">
    <source>
        <dbReference type="EMBL" id="KKL97944.1"/>
    </source>
</evidence>
<organism evidence="1">
    <name type="scientific">marine sediment metagenome</name>
    <dbReference type="NCBI Taxonomy" id="412755"/>
    <lineage>
        <taxon>unclassified sequences</taxon>
        <taxon>metagenomes</taxon>
        <taxon>ecological metagenomes</taxon>
    </lineage>
</organism>
<accession>A0A0F9GGJ0</accession>
<protein>
    <submittedName>
        <fullName evidence="1">Uncharacterized protein</fullName>
    </submittedName>
</protein>
<gene>
    <name evidence="1" type="ORF">LCGC14_1829380</name>
</gene>